<dbReference type="Proteomes" id="UP001574673">
    <property type="component" value="Unassembled WGS sequence"/>
</dbReference>
<gene>
    <name evidence="1" type="ORF">ABCS64_08055</name>
</gene>
<protein>
    <recommendedName>
        <fullName evidence="3">Pathogenicity locus</fullName>
    </recommendedName>
</protein>
<evidence type="ECO:0000313" key="2">
    <source>
        <dbReference type="Proteomes" id="UP001574673"/>
    </source>
</evidence>
<accession>A0ABV4UF89</accession>
<dbReference type="EMBL" id="JBEUWX010000002">
    <property type="protein sequence ID" value="MFA9950271.1"/>
    <property type="molecule type" value="Genomic_DNA"/>
</dbReference>
<evidence type="ECO:0000313" key="1">
    <source>
        <dbReference type="EMBL" id="MFA9950271.1"/>
    </source>
</evidence>
<evidence type="ECO:0008006" key="3">
    <source>
        <dbReference type="Google" id="ProtNLM"/>
    </source>
</evidence>
<name>A0ABV4UF89_9RHOO</name>
<organism evidence="1 2">
    <name type="scientific">Dentiradicibacter hellwigii</name>
    <dbReference type="NCBI Taxonomy" id="3149053"/>
    <lineage>
        <taxon>Bacteria</taxon>
        <taxon>Pseudomonadati</taxon>
        <taxon>Pseudomonadota</taxon>
        <taxon>Betaproteobacteria</taxon>
        <taxon>Rhodocyclales</taxon>
        <taxon>Rhodocyclaceae</taxon>
        <taxon>Dentiradicibacter</taxon>
    </lineage>
</organism>
<proteinExistence type="predicted"/>
<sequence>MSFSTEERNALLALKGVGPTVLARLEAMGIESLAQLSTADVESIVAHAARLTGSTCWKNSPQARAAIQAAIDLVRSASAEAAQRTGAPCPSDETAA</sequence>
<comment type="caution">
    <text evidence="1">The sequence shown here is derived from an EMBL/GenBank/DDBJ whole genome shotgun (WGS) entry which is preliminary data.</text>
</comment>
<reference evidence="2" key="1">
    <citation type="submission" date="2024-06" db="EMBL/GenBank/DDBJ databases">
        <title>Radixoralia hellwigii gen. nov., sp nov., isolated from a root canal in the human oral cavity.</title>
        <authorList>
            <person name="Bartsch S."/>
            <person name="Wittmer A."/>
            <person name="Schulz A.-K."/>
            <person name="Neumann-Schaal M."/>
            <person name="Wolf J."/>
            <person name="Gronow S."/>
            <person name="Tennert C."/>
            <person name="Haecker G."/>
            <person name="Cieplik F."/>
            <person name="Al-Ahmad A."/>
        </authorList>
    </citation>
    <scope>NUCLEOTIDE SEQUENCE [LARGE SCALE GENOMIC DNA]</scope>
    <source>
        <strain evidence="2">Wk13</strain>
    </source>
</reference>
<keyword evidence="2" id="KW-1185">Reference proteome</keyword>
<dbReference type="Gene3D" id="1.10.150.20">
    <property type="entry name" value="5' to 3' exonuclease, C-terminal subdomain"/>
    <property type="match status" value="1"/>
</dbReference>
<dbReference type="RefSeq" id="WP_418891338.1">
    <property type="nucleotide sequence ID" value="NZ_JBEUWX010000002.1"/>
</dbReference>